<name>A0A8B9E6J0_ANSCY</name>
<evidence type="ECO:0000256" key="3">
    <source>
        <dbReference type="ARBA" id="ARBA00022679"/>
    </source>
</evidence>
<feature type="region of interest" description="Disordered" evidence="5">
    <location>
        <begin position="37"/>
        <end position="70"/>
    </location>
</feature>
<dbReference type="PANTHER" id="PTHR13610:SF8">
    <property type="entry name" value="ATP SYNTHASE SUBUNIT C LYSINE N-METHYLTRANSFERASE"/>
    <property type="match status" value="1"/>
</dbReference>
<dbReference type="PANTHER" id="PTHR13610">
    <property type="entry name" value="METHYLTRANSFERASE DOMAIN-CONTAINING PROTEIN"/>
    <property type="match status" value="1"/>
</dbReference>
<evidence type="ECO:0000256" key="4">
    <source>
        <dbReference type="ARBA" id="ARBA00022691"/>
    </source>
</evidence>
<keyword evidence="2" id="KW-0489">Methyltransferase</keyword>
<sequence length="362" mass="40255">MAFMLGISEASPSLAERRLTAEELTCTFKAYRLKPRAGAAPGRVWRPSRSGAMPAPSGRAPPPAPGPAAHLERLQPHEARLALLVLEDEEGPPILIKRQRPHGRHGCGGSQRPPTAPNGHPSTSRARPARRAVTQRAHPPAAPRLRRAPRRDIIHGGELMWRSRQSFLEAAGAPGAARRSRPRPPARRGGGWGMRSRTIRTPGGPQRGGKKRIRKDSPAAEECRADLLCSVSRKVIAAAKMGFKAVGYELNPWLVWYSRYRAWRDGVHHNTKFYISDLWKVSFSHYTNVVIFGVPQMMPQLEKKLKEELESNARIIACRFPFPCWIPDHTTGEGIDTVWAYDLKCPRGSERKSLETTPATES</sequence>
<protein>
    <submittedName>
        <fullName evidence="6">ATP synthase c subunit lysine N-methyltransferase</fullName>
    </submittedName>
</protein>
<dbReference type="GO" id="GO:0032259">
    <property type="term" value="P:methylation"/>
    <property type="evidence" value="ECO:0007669"/>
    <property type="project" value="UniProtKB-KW"/>
</dbReference>
<evidence type="ECO:0000313" key="6">
    <source>
        <dbReference type="Ensembl" id="ENSACDP00005017532.1"/>
    </source>
</evidence>
<dbReference type="AlphaFoldDB" id="A0A8B9E6J0"/>
<keyword evidence="3" id="KW-0808">Transferase</keyword>
<keyword evidence="7" id="KW-1185">Reference proteome</keyword>
<proteinExistence type="inferred from homology"/>
<reference evidence="6" key="2">
    <citation type="submission" date="2025-09" db="UniProtKB">
        <authorList>
            <consortium name="Ensembl"/>
        </authorList>
    </citation>
    <scope>IDENTIFICATION</scope>
</reference>
<dbReference type="InterPro" id="IPR026170">
    <property type="entry name" value="FAM173A/B"/>
</dbReference>
<dbReference type="InterPro" id="IPR029063">
    <property type="entry name" value="SAM-dependent_MTases_sf"/>
</dbReference>
<dbReference type="GO" id="GO:1905706">
    <property type="term" value="P:regulation of mitochondrial ATP synthesis coupled proton transport"/>
    <property type="evidence" value="ECO:0007669"/>
    <property type="project" value="TreeGrafter"/>
</dbReference>
<dbReference type="Ensembl" id="ENSACDT00005021057.1">
    <property type="protein sequence ID" value="ENSACDP00005017532.1"/>
    <property type="gene ID" value="ENSACDG00005012776.1"/>
</dbReference>
<reference evidence="6" key="1">
    <citation type="submission" date="2025-08" db="UniProtKB">
        <authorList>
            <consortium name="Ensembl"/>
        </authorList>
    </citation>
    <scope>IDENTIFICATION</scope>
</reference>
<accession>A0A8B9E6J0</accession>
<evidence type="ECO:0000313" key="7">
    <source>
        <dbReference type="Proteomes" id="UP000694521"/>
    </source>
</evidence>
<evidence type="ECO:0000256" key="5">
    <source>
        <dbReference type="SAM" id="MobiDB-lite"/>
    </source>
</evidence>
<evidence type="ECO:0000256" key="1">
    <source>
        <dbReference type="ARBA" id="ARBA00010633"/>
    </source>
</evidence>
<dbReference type="Proteomes" id="UP000694521">
    <property type="component" value="Unplaced"/>
</dbReference>
<evidence type="ECO:0000256" key="2">
    <source>
        <dbReference type="ARBA" id="ARBA00022603"/>
    </source>
</evidence>
<feature type="region of interest" description="Disordered" evidence="5">
    <location>
        <begin position="170"/>
        <end position="217"/>
    </location>
</feature>
<feature type="region of interest" description="Disordered" evidence="5">
    <location>
        <begin position="96"/>
        <end position="151"/>
    </location>
</feature>
<organism evidence="6 7">
    <name type="scientific">Anser cygnoides</name>
    <name type="common">Swan goose</name>
    <dbReference type="NCBI Taxonomy" id="8845"/>
    <lineage>
        <taxon>Eukaryota</taxon>
        <taxon>Metazoa</taxon>
        <taxon>Chordata</taxon>
        <taxon>Craniata</taxon>
        <taxon>Vertebrata</taxon>
        <taxon>Euteleostomi</taxon>
        <taxon>Archelosauria</taxon>
        <taxon>Archosauria</taxon>
        <taxon>Dinosauria</taxon>
        <taxon>Saurischia</taxon>
        <taxon>Theropoda</taxon>
        <taxon>Coelurosauria</taxon>
        <taxon>Aves</taxon>
        <taxon>Neognathae</taxon>
        <taxon>Galloanserae</taxon>
        <taxon>Anseriformes</taxon>
        <taxon>Anatidae</taxon>
        <taxon>Anserinae</taxon>
        <taxon>Anser</taxon>
    </lineage>
</organism>
<dbReference type="SUPFAM" id="SSF53335">
    <property type="entry name" value="S-adenosyl-L-methionine-dependent methyltransferases"/>
    <property type="match status" value="1"/>
</dbReference>
<dbReference type="GO" id="GO:0005739">
    <property type="term" value="C:mitochondrion"/>
    <property type="evidence" value="ECO:0007669"/>
    <property type="project" value="TreeGrafter"/>
</dbReference>
<keyword evidence="4" id="KW-0949">S-adenosyl-L-methionine</keyword>
<dbReference type="GO" id="GO:0016279">
    <property type="term" value="F:protein-lysine N-methyltransferase activity"/>
    <property type="evidence" value="ECO:0007669"/>
    <property type="project" value="InterPro"/>
</dbReference>
<comment type="similarity">
    <text evidence="1">Belongs to the ANT/ATPSC lysine N-methyltransferase family.</text>
</comment>
<dbReference type="Gene3D" id="3.40.50.150">
    <property type="entry name" value="Vaccinia Virus protein VP39"/>
    <property type="match status" value="1"/>
</dbReference>